<organism evidence="2 3">
    <name type="scientific">Actinomadura meridiana</name>
    <dbReference type="NCBI Taxonomy" id="559626"/>
    <lineage>
        <taxon>Bacteria</taxon>
        <taxon>Bacillati</taxon>
        <taxon>Actinomycetota</taxon>
        <taxon>Actinomycetes</taxon>
        <taxon>Streptosporangiales</taxon>
        <taxon>Thermomonosporaceae</taxon>
        <taxon>Actinomadura</taxon>
    </lineage>
</organism>
<reference evidence="3" key="1">
    <citation type="journal article" date="2019" name="Int. J. Syst. Evol. Microbiol.">
        <title>The Global Catalogue of Microorganisms (GCM) 10K type strain sequencing project: providing services to taxonomists for standard genome sequencing and annotation.</title>
        <authorList>
            <consortium name="The Broad Institute Genomics Platform"/>
            <consortium name="The Broad Institute Genome Sequencing Center for Infectious Disease"/>
            <person name="Wu L."/>
            <person name="Ma J."/>
        </authorList>
    </citation>
    <scope>NUCLEOTIDE SEQUENCE [LARGE SCALE GENOMIC DNA]</scope>
    <source>
        <strain evidence="3">JCM 17440</strain>
    </source>
</reference>
<keyword evidence="2" id="KW-0560">Oxidoreductase</keyword>
<evidence type="ECO:0000313" key="3">
    <source>
        <dbReference type="Proteomes" id="UP001501710"/>
    </source>
</evidence>
<proteinExistence type="predicted"/>
<feature type="region of interest" description="Disordered" evidence="1">
    <location>
        <begin position="141"/>
        <end position="180"/>
    </location>
</feature>
<evidence type="ECO:0000256" key="1">
    <source>
        <dbReference type="SAM" id="MobiDB-lite"/>
    </source>
</evidence>
<dbReference type="PANTHER" id="PTHR34315">
    <property type="match status" value="1"/>
</dbReference>
<dbReference type="PANTHER" id="PTHR34315:SF1">
    <property type="entry name" value="INTRADIOL RING-CLEAVAGE DIOXYGENASES DOMAIN-CONTAINING PROTEIN-RELATED"/>
    <property type="match status" value="1"/>
</dbReference>
<comment type="caution">
    <text evidence="2">The sequence shown here is derived from an EMBL/GenBank/DDBJ whole genome shotgun (WGS) entry which is preliminary data.</text>
</comment>
<keyword evidence="2" id="KW-0223">Dioxygenase</keyword>
<protein>
    <submittedName>
        <fullName evidence="2">Protocatechuate dioxygenase</fullName>
    </submittedName>
</protein>
<dbReference type="EMBL" id="BAABAS010000015">
    <property type="protein sequence ID" value="GAA4236173.1"/>
    <property type="molecule type" value="Genomic_DNA"/>
</dbReference>
<dbReference type="InterPro" id="IPR015889">
    <property type="entry name" value="Intradiol_dOase_core"/>
</dbReference>
<feature type="compositionally biased region" description="Low complexity" evidence="1">
    <location>
        <begin position="156"/>
        <end position="165"/>
    </location>
</feature>
<dbReference type="GO" id="GO:0051213">
    <property type="term" value="F:dioxygenase activity"/>
    <property type="evidence" value="ECO:0007669"/>
    <property type="project" value="UniProtKB-KW"/>
</dbReference>
<accession>A0ABP8C9P7</accession>
<dbReference type="Proteomes" id="UP001501710">
    <property type="component" value="Unassembled WGS sequence"/>
</dbReference>
<sequence length="282" mass="30140">MNRDVEASRRRVVRNRAASDGVVVGIDDVVADAGPGEGEGGGMSAEDAAALGALLDRAPSAVLTPESIDGPYWFDVDTVRGDLREDRPGLDTHLALRVVERRGDGFVPVGDAVVEVWHCDAGGVYSGFEELSRMEIPIPMGEDGLPIGPPPGGDAGPSDGSYSAGVPESGRTDDGTYLRGAQPTDADGIAYFTTIYPGWYVSRTVHIHVKVHRARRNVLTAQLFLDDRLNDEIFATVYPYTDHVGRDTRNDTDFIYTPECRLAAERARDGGVLAAITLGVSG</sequence>
<dbReference type="SUPFAM" id="SSF49482">
    <property type="entry name" value="Aromatic compound dioxygenase"/>
    <property type="match status" value="1"/>
</dbReference>
<evidence type="ECO:0000313" key="2">
    <source>
        <dbReference type="EMBL" id="GAA4236173.1"/>
    </source>
</evidence>
<dbReference type="Gene3D" id="2.60.130.10">
    <property type="entry name" value="Aromatic compound dioxygenase"/>
    <property type="match status" value="1"/>
</dbReference>
<gene>
    <name evidence="2" type="ORF">GCM10022254_45170</name>
</gene>
<name>A0ABP8C9P7_9ACTN</name>
<keyword evidence="3" id="KW-1185">Reference proteome</keyword>
<dbReference type="RefSeq" id="WP_344899745.1">
    <property type="nucleotide sequence ID" value="NZ_BAABAS010000015.1"/>
</dbReference>